<dbReference type="InterPro" id="IPR015421">
    <property type="entry name" value="PyrdxlP-dep_Trfase_major"/>
</dbReference>
<evidence type="ECO:0000313" key="4">
    <source>
        <dbReference type="EMBL" id="ATW24933.1"/>
    </source>
</evidence>
<accession>A0A3G1KR35</accession>
<dbReference type="GO" id="GO:0005829">
    <property type="term" value="C:cytosol"/>
    <property type="evidence" value="ECO:0007669"/>
    <property type="project" value="TreeGrafter"/>
</dbReference>
<dbReference type="Pfam" id="PF00202">
    <property type="entry name" value="Aminotran_3"/>
    <property type="match status" value="1"/>
</dbReference>
<dbReference type="Gene3D" id="3.90.1150.10">
    <property type="entry name" value="Aspartate Aminotransferase, domain 1"/>
    <property type="match status" value="1"/>
</dbReference>
<dbReference type="Proteomes" id="UP000323521">
    <property type="component" value="Chromosome"/>
</dbReference>
<comment type="similarity">
    <text evidence="1 3">Belongs to the class-III pyridoxal-phosphate-dependent aminotransferase family.</text>
</comment>
<evidence type="ECO:0000256" key="2">
    <source>
        <dbReference type="ARBA" id="ARBA00022898"/>
    </source>
</evidence>
<keyword evidence="5" id="KW-1185">Reference proteome</keyword>
<proteinExistence type="inferred from homology"/>
<dbReference type="GO" id="GO:0030170">
    <property type="term" value="F:pyridoxal phosphate binding"/>
    <property type="evidence" value="ECO:0007669"/>
    <property type="project" value="InterPro"/>
</dbReference>
<keyword evidence="4" id="KW-0032">Aminotransferase</keyword>
<dbReference type="PANTHER" id="PTHR43094:SF1">
    <property type="entry name" value="AMINOTRANSFERASE CLASS-III"/>
    <property type="match status" value="1"/>
</dbReference>
<evidence type="ECO:0000256" key="1">
    <source>
        <dbReference type="ARBA" id="ARBA00008954"/>
    </source>
</evidence>
<dbReference type="SUPFAM" id="SSF53383">
    <property type="entry name" value="PLP-dependent transferases"/>
    <property type="match status" value="1"/>
</dbReference>
<dbReference type="InterPro" id="IPR049704">
    <property type="entry name" value="Aminotrans_3_PPA_site"/>
</dbReference>
<dbReference type="InterPro" id="IPR015422">
    <property type="entry name" value="PyrdxlP-dep_Trfase_small"/>
</dbReference>
<dbReference type="PROSITE" id="PS00600">
    <property type="entry name" value="AA_TRANSFER_CLASS_3"/>
    <property type="match status" value="1"/>
</dbReference>
<evidence type="ECO:0000256" key="3">
    <source>
        <dbReference type="RuleBase" id="RU003560"/>
    </source>
</evidence>
<dbReference type="RefSeq" id="WP_148134170.1">
    <property type="nucleotide sequence ID" value="NZ_CP017634.1"/>
</dbReference>
<dbReference type="GO" id="GO:0008483">
    <property type="term" value="F:transaminase activity"/>
    <property type="evidence" value="ECO:0007669"/>
    <property type="project" value="UniProtKB-KW"/>
</dbReference>
<gene>
    <name evidence="4" type="ORF">DCMF_09255</name>
</gene>
<keyword evidence="2 3" id="KW-0663">Pyridoxal phosphate</keyword>
<dbReference type="EMBL" id="CP017634">
    <property type="protein sequence ID" value="ATW24933.1"/>
    <property type="molecule type" value="Genomic_DNA"/>
</dbReference>
<dbReference type="PIRSF" id="PIRSF000521">
    <property type="entry name" value="Transaminase_4ab_Lys_Orn"/>
    <property type="match status" value="1"/>
</dbReference>
<dbReference type="KEGG" id="fwa:DCMF_09255"/>
<dbReference type="InterPro" id="IPR015424">
    <property type="entry name" value="PyrdxlP-dep_Trfase"/>
</dbReference>
<evidence type="ECO:0000313" key="5">
    <source>
        <dbReference type="Proteomes" id="UP000323521"/>
    </source>
</evidence>
<dbReference type="InterPro" id="IPR005814">
    <property type="entry name" value="Aminotrans_3"/>
</dbReference>
<organism evidence="4 5">
    <name type="scientific">Formimonas warabiya</name>
    <dbReference type="NCBI Taxonomy" id="1761012"/>
    <lineage>
        <taxon>Bacteria</taxon>
        <taxon>Bacillati</taxon>
        <taxon>Bacillota</taxon>
        <taxon>Clostridia</taxon>
        <taxon>Eubacteriales</taxon>
        <taxon>Peptococcaceae</taxon>
        <taxon>Candidatus Formimonas</taxon>
    </lineage>
</organism>
<reference evidence="4 5" key="1">
    <citation type="submission" date="2016-10" db="EMBL/GenBank/DDBJ databases">
        <title>Complete Genome Sequence of Peptococcaceae strain DCMF.</title>
        <authorList>
            <person name="Edwards R.J."/>
            <person name="Holland S.I."/>
            <person name="Deshpande N.P."/>
            <person name="Wong Y.K."/>
            <person name="Ertan H."/>
            <person name="Manefield M."/>
            <person name="Russell T.L."/>
            <person name="Lee M.J."/>
        </authorList>
    </citation>
    <scope>NUCLEOTIDE SEQUENCE [LARGE SCALE GENOMIC DNA]</scope>
    <source>
        <strain evidence="4 5">DCMF</strain>
    </source>
</reference>
<sequence length="474" mass="52599">MEHTIDWGKIEEWNTKYVMKCFYTKEEYHWTPVERTEGDYLIMPDGTRLLDFFNQLYCVNVGQKNPRIVEYIKEALDRYGFVWDIYTTDYKARVAKLIIEDILGSQDWPGKIRYTNSGGESVEVACIIARLFTGKSLIATREHAYHGVTGGAVSLNRVYPGRSHLSGGGSDQTVRNVPGQGFFNSFVCPTPFCYRCSLGHTYPACKSCGTQLPCVLNTERLILNHGVDQVAAIITEPAYGAGTIVPPEEYLPQISEMTRRLGILWIVDEVLMGFGRLGAWFGHQKYGKNLKPDVMTMAKGITSSQVPCGAVLVNKEIAQFMDGMRWNHVSTFAGHPIALAAAQGNLEYMIEHNIPQVAEKAGAYFGAKLQELEQKHKTVGLVAGAGMFWQVELVKNKETREPFVAADRYTAFAGDQSKNPTGIVLGKCLEKGVLLGGFVPNTLRIGASLTVSQADMDKAIDALDYALDYLDTMV</sequence>
<dbReference type="OrthoDB" id="9807885at2"/>
<dbReference type="CDD" id="cd00610">
    <property type="entry name" value="OAT_like"/>
    <property type="match status" value="1"/>
</dbReference>
<keyword evidence="4" id="KW-0808">Transferase</keyword>
<protein>
    <submittedName>
        <fullName evidence="4">Aspartate aminotransferase family protein</fullName>
    </submittedName>
</protein>
<dbReference type="AlphaFoldDB" id="A0A3G1KR35"/>
<dbReference type="Gene3D" id="3.40.640.10">
    <property type="entry name" value="Type I PLP-dependent aspartate aminotransferase-like (Major domain)"/>
    <property type="match status" value="1"/>
</dbReference>
<name>A0A3G1KR35_FORW1</name>
<dbReference type="PANTHER" id="PTHR43094">
    <property type="entry name" value="AMINOTRANSFERASE"/>
    <property type="match status" value="1"/>
</dbReference>